<proteinExistence type="inferred from homology"/>
<evidence type="ECO:0000256" key="8">
    <source>
        <dbReference type="ARBA" id="ARBA00022801"/>
    </source>
</evidence>
<evidence type="ECO:0000256" key="5">
    <source>
        <dbReference type="ARBA" id="ARBA00022741"/>
    </source>
</evidence>
<dbReference type="GO" id="GO:0009307">
    <property type="term" value="P:DNA restriction-modification system"/>
    <property type="evidence" value="ECO:0007669"/>
    <property type="project" value="UniProtKB-KW"/>
</dbReference>
<sequence length="1040" mass="117876">MTVDDPIAKDTATGAPTYGLILQGPESTVCSEAPAAPAAEGVYQSEADLEAGLIDILTHQGYDRLYVETEAELVANLRAKLEELNGIEFTDAEWRRFSSENVTNPALTVIDKTRRIQDDPVVAFQRDDGSYKNVYFLDRDHIHRNRLQVMNQYETDEGTHKNRYDVTVLVNGLPLVHIELKRRGVRLREAFNQIERYQRESFWSGSGLFEFVQVFVISNGTSTKYYGNTVRWDHTHPKAGRRGASSFEFTSWWTDSRNRRIADLEGFARTFLSKGTLLMVLTHYCVLTAEDEPKLLVMRPYQICATERILNRILVSELDRRRLGTVDAGGYVWHTTGSGKTLTSFKCAQLASRMEGVDKVMFVVDRKDLDYQTMKEYNRFQRDAVNGSADTRALDANLRDDTKRICVTTIQKLSVLIEKNSKHPIYDRHVVFIFDECHRSQFGKMHKDIVKKFKNYHLFGFTGTPIFAKNANMSGDPTLRTTEQAFGDRLHSYTIVNAIDDGNVLPFRVSYYSTMKPAGDLGDDQVEAIDREGALLAPERIMRNATYILDHYDQNTMRKADGTGFTSILATDGIPMARAYYQALRERQDAREDAGTLKRRLKVAMIYSFAANGDDLEAGIIADESMSTDGLSASDREALEAAIADYNATFGTSYSTDGKGFDNYYKDVSKRLKARELDMLIVVDMFLTGFDSKTLNTLWVDKNLRMHGLIQAFSRTNRILDSVKTFGNIVCFRDLSANVDESLELFGDEEAGGIVLLKPYEEYLSEYLEIVDEIRERFMDDEGHLALLGESQQKAFVGAFGALLRLRNVLSVFDQFKADDVISPRMLQDLQGTYLDLADQFKRDARAEQADIVDDLVFEIELIRQVEVNIDYILDLVMRARSGNGEDKVAYDKIKRAIATSPQLRDKAELILEFVERMGVTPEGATETDPGEEGARRSRVDAAWSDYVREQVESELDAIVADEHLRGDEVRRVVSYAFDAGGVPETGTLVQACLPKVSRFAKGNAYGEQRHRVIARLQEFYDRFKTLIRRYPVEASHEGD</sequence>
<comment type="function">
    <text evidence="11">Subunit R is required for both nuclease and ATPase activities, but not for modification.</text>
</comment>
<keyword evidence="8 11" id="KW-0378">Hydrolase</keyword>
<dbReference type="CDD" id="cd18800">
    <property type="entry name" value="SF2_C_EcoR124I-like"/>
    <property type="match status" value="1"/>
</dbReference>
<dbReference type="InterPro" id="IPR055180">
    <property type="entry name" value="HsdR_RecA-like_helicase_dom_2"/>
</dbReference>
<dbReference type="InterPro" id="IPR051268">
    <property type="entry name" value="Type-I_R_enzyme_R_subunit"/>
</dbReference>
<evidence type="ECO:0000256" key="2">
    <source>
        <dbReference type="ARBA" id="ARBA00008598"/>
    </source>
</evidence>
<keyword evidence="10 11" id="KW-0238">DNA-binding</keyword>
<dbReference type="EC" id="3.1.21.3" evidence="11"/>
<dbReference type="GO" id="GO:0009035">
    <property type="term" value="F:type I site-specific deoxyribonuclease activity"/>
    <property type="evidence" value="ECO:0007669"/>
    <property type="project" value="UniProtKB-EC"/>
</dbReference>
<dbReference type="GO" id="GO:0005524">
    <property type="term" value="F:ATP binding"/>
    <property type="evidence" value="ECO:0007669"/>
    <property type="project" value="UniProtKB-KW"/>
</dbReference>
<comment type="similarity">
    <text evidence="2 11">Belongs to the HsdR family.</text>
</comment>
<reference evidence="13" key="1">
    <citation type="submission" date="2020-08" db="EMBL/GenBank/DDBJ databases">
        <authorList>
            <person name="Cejkova D."/>
            <person name="Kubasova T."/>
            <person name="Jahodarova E."/>
            <person name="Rychlik I."/>
        </authorList>
    </citation>
    <scope>NUCLEOTIDE SEQUENCE</scope>
    <source>
        <strain evidence="13">An836</strain>
    </source>
</reference>
<dbReference type="Pfam" id="PF12008">
    <property type="entry name" value="EcoR124_C"/>
    <property type="match status" value="1"/>
</dbReference>
<dbReference type="CDD" id="cd22332">
    <property type="entry name" value="HsdR_N"/>
    <property type="match status" value="1"/>
</dbReference>
<dbReference type="PANTHER" id="PTHR30195:SF16">
    <property type="entry name" value="TYPE I RESTRICTION ENZYME ENDONUCLEASE SUBUNIT"/>
    <property type="match status" value="1"/>
</dbReference>
<dbReference type="Pfam" id="PF22679">
    <property type="entry name" value="T1R_D3-like"/>
    <property type="match status" value="1"/>
</dbReference>
<evidence type="ECO:0000256" key="9">
    <source>
        <dbReference type="ARBA" id="ARBA00022840"/>
    </source>
</evidence>
<evidence type="ECO:0000256" key="11">
    <source>
        <dbReference type="RuleBase" id="RU364115"/>
    </source>
</evidence>
<dbReference type="NCBIfam" id="TIGR00348">
    <property type="entry name" value="hsdR"/>
    <property type="match status" value="1"/>
</dbReference>
<dbReference type="Gene3D" id="1.20.58.2040">
    <property type="match status" value="1"/>
</dbReference>
<dbReference type="RefSeq" id="WP_204467402.1">
    <property type="nucleotide sequence ID" value="NZ_JACLYU010000002.1"/>
</dbReference>
<accession>A0A938WWK8</accession>
<dbReference type="InterPro" id="IPR027417">
    <property type="entry name" value="P-loop_NTPase"/>
</dbReference>
<dbReference type="Proteomes" id="UP000718821">
    <property type="component" value="Unassembled WGS sequence"/>
</dbReference>
<reference evidence="13" key="2">
    <citation type="journal article" date="2021" name="Sci. Rep.">
        <title>The distribution of antibiotic resistance genes in chicken gut microbiota commensals.</title>
        <authorList>
            <person name="Juricova H."/>
            <person name="Matiasovicova J."/>
            <person name="Kubasova T."/>
            <person name="Cejkova D."/>
            <person name="Rychlik I."/>
        </authorList>
    </citation>
    <scope>NUCLEOTIDE SEQUENCE</scope>
    <source>
        <strain evidence="13">An836</strain>
    </source>
</reference>
<evidence type="ECO:0000313" key="14">
    <source>
        <dbReference type="Proteomes" id="UP000718821"/>
    </source>
</evidence>
<dbReference type="Pfam" id="PF04313">
    <property type="entry name" value="HSDR_N"/>
    <property type="match status" value="1"/>
</dbReference>
<gene>
    <name evidence="13" type="ORF">H7U32_01420</name>
</gene>
<dbReference type="Pfam" id="PF18766">
    <property type="entry name" value="SWI2_SNF2"/>
    <property type="match status" value="1"/>
</dbReference>
<evidence type="ECO:0000313" key="13">
    <source>
        <dbReference type="EMBL" id="MBM6699007.1"/>
    </source>
</evidence>
<keyword evidence="4" id="KW-0540">Nuclease</keyword>
<keyword evidence="5 11" id="KW-0547">Nucleotide-binding</keyword>
<evidence type="ECO:0000256" key="3">
    <source>
        <dbReference type="ARBA" id="ARBA00011296"/>
    </source>
</evidence>
<dbReference type="InterPro" id="IPR004473">
    <property type="entry name" value="Restrct_endonuc_typeI_HsdR"/>
</dbReference>
<evidence type="ECO:0000256" key="7">
    <source>
        <dbReference type="ARBA" id="ARBA00022759"/>
    </source>
</evidence>
<evidence type="ECO:0000256" key="1">
    <source>
        <dbReference type="ARBA" id="ARBA00000851"/>
    </source>
</evidence>
<dbReference type="PROSITE" id="PS51192">
    <property type="entry name" value="HELICASE_ATP_BIND_1"/>
    <property type="match status" value="1"/>
</dbReference>
<evidence type="ECO:0000256" key="10">
    <source>
        <dbReference type="ARBA" id="ARBA00023125"/>
    </source>
</evidence>
<keyword evidence="9 11" id="KW-0067">ATP-binding</keyword>
<dbReference type="CDD" id="cd18030">
    <property type="entry name" value="DEXHc_RE_I_HsdR"/>
    <property type="match status" value="1"/>
</dbReference>
<dbReference type="InterPro" id="IPR014001">
    <property type="entry name" value="Helicase_ATP-bd"/>
</dbReference>
<name>A0A938WWK8_9BIFI</name>
<feature type="domain" description="Helicase ATP-binding" evidence="12">
    <location>
        <begin position="321"/>
        <end position="483"/>
    </location>
</feature>
<dbReference type="SMART" id="SM00487">
    <property type="entry name" value="DEXDc"/>
    <property type="match status" value="1"/>
</dbReference>
<organism evidence="13 14">
    <name type="scientific">Bifidobacterium pullorum subsp. saeculare</name>
    <dbReference type="NCBI Taxonomy" id="78257"/>
    <lineage>
        <taxon>Bacteria</taxon>
        <taxon>Bacillati</taxon>
        <taxon>Actinomycetota</taxon>
        <taxon>Actinomycetes</taxon>
        <taxon>Bifidobacteriales</taxon>
        <taxon>Bifidobacteriaceae</taxon>
        <taxon>Bifidobacterium</taxon>
    </lineage>
</organism>
<protein>
    <recommendedName>
        <fullName evidence="11">Type I restriction enzyme endonuclease subunit</fullName>
        <shortName evidence="11">R protein</shortName>
        <ecNumber evidence="11">3.1.21.3</ecNumber>
    </recommendedName>
</protein>
<dbReference type="PANTHER" id="PTHR30195">
    <property type="entry name" value="TYPE I SITE-SPECIFIC DEOXYRIBONUCLEASE PROTEIN SUBUNIT M AND R"/>
    <property type="match status" value="1"/>
</dbReference>
<dbReference type="Gene3D" id="3.40.50.300">
    <property type="entry name" value="P-loop containing nucleotide triphosphate hydrolases"/>
    <property type="match status" value="2"/>
</dbReference>
<dbReference type="GO" id="GO:0003677">
    <property type="term" value="F:DNA binding"/>
    <property type="evidence" value="ECO:0007669"/>
    <property type="project" value="UniProtKB-KW"/>
</dbReference>
<dbReference type="InterPro" id="IPR007409">
    <property type="entry name" value="Restrct_endonuc_type1_HsdR_N"/>
</dbReference>
<dbReference type="SUPFAM" id="SSF52540">
    <property type="entry name" value="P-loop containing nucleoside triphosphate hydrolases"/>
    <property type="match status" value="1"/>
</dbReference>
<keyword evidence="7 13" id="KW-0255">Endonuclease</keyword>
<dbReference type="AlphaFoldDB" id="A0A938WWK8"/>
<dbReference type="InterPro" id="IPR022625">
    <property type="entry name" value="TypeI_RM_Rsu_C"/>
</dbReference>
<keyword evidence="6 11" id="KW-0680">Restriction system</keyword>
<evidence type="ECO:0000256" key="6">
    <source>
        <dbReference type="ARBA" id="ARBA00022747"/>
    </source>
</evidence>
<comment type="subunit">
    <text evidence="3 11">The type I restriction/modification system is composed of three polypeptides R, M and S.</text>
</comment>
<comment type="caution">
    <text evidence="13">The sequence shown here is derived from an EMBL/GenBank/DDBJ whole genome shotgun (WGS) entry which is preliminary data.</text>
</comment>
<dbReference type="InterPro" id="IPR040980">
    <property type="entry name" value="SWI2_SNF2"/>
</dbReference>
<keyword evidence="14" id="KW-1185">Reference proteome</keyword>
<comment type="catalytic activity">
    <reaction evidence="1 11">
        <text>Endonucleolytic cleavage of DNA to give random double-stranded fragments with terminal 5'-phosphates, ATP is simultaneously hydrolyzed.</text>
        <dbReference type="EC" id="3.1.21.3"/>
    </reaction>
</comment>
<evidence type="ECO:0000256" key="4">
    <source>
        <dbReference type="ARBA" id="ARBA00022722"/>
    </source>
</evidence>
<dbReference type="EMBL" id="JACLYU010000002">
    <property type="protein sequence ID" value="MBM6699007.1"/>
    <property type="molecule type" value="Genomic_DNA"/>
</dbReference>
<dbReference type="Gene3D" id="3.90.1570.50">
    <property type="match status" value="1"/>
</dbReference>
<evidence type="ECO:0000259" key="12">
    <source>
        <dbReference type="PROSITE" id="PS51192"/>
    </source>
</evidence>